<sequence>MFLAGPPVVPCVSSGQRRSPTLLLLRCRIVSRGTSARASFLCNRSFTPAPRCAGWLGRTPFCPQGKLKRDCY</sequence>
<organism evidence="1 2">
    <name type="scientific">Pleurodeles waltl</name>
    <name type="common">Iberian ribbed newt</name>
    <dbReference type="NCBI Taxonomy" id="8319"/>
    <lineage>
        <taxon>Eukaryota</taxon>
        <taxon>Metazoa</taxon>
        <taxon>Chordata</taxon>
        <taxon>Craniata</taxon>
        <taxon>Vertebrata</taxon>
        <taxon>Euteleostomi</taxon>
        <taxon>Amphibia</taxon>
        <taxon>Batrachia</taxon>
        <taxon>Caudata</taxon>
        <taxon>Salamandroidea</taxon>
        <taxon>Salamandridae</taxon>
        <taxon>Pleurodelinae</taxon>
        <taxon>Pleurodeles</taxon>
    </lineage>
</organism>
<dbReference type="AlphaFoldDB" id="A0AAV7NKL7"/>
<protein>
    <submittedName>
        <fullName evidence="1">Uncharacterized protein</fullName>
    </submittedName>
</protein>
<keyword evidence="2" id="KW-1185">Reference proteome</keyword>
<dbReference type="EMBL" id="JANPWB010000012">
    <property type="protein sequence ID" value="KAJ1116592.1"/>
    <property type="molecule type" value="Genomic_DNA"/>
</dbReference>
<evidence type="ECO:0000313" key="2">
    <source>
        <dbReference type="Proteomes" id="UP001066276"/>
    </source>
</evidence>
<name>A0AAV7NKL7_PLEWA</name>
<dbReference type="Proteomes" id="UP001066276">
    <property type="component" value="Chromosome 8"/>
</dbReference>
<comment type="caution">
    <text evidence="1">The sequence shown here is derived from an EMBL/GenBank/DDBJ whole genome shotgun (WGS) entry which is preliminary data.</text>
</comment>
<accession>A0AAV7NKL7</accession>
<proteinExistence type="predicted"/>
<gene>
    <name evidence="1" type="ORF">NDU88_004798</name>
</gene>
<evidence type="ECO:0000313" key="1">
    <source>
        <dbReference type="EMBL" id="KAJ1116592.1"/>
    </source>
</evidence>
<reference evidence="1" key="1">
    <citation type="journal article" date="2022" name="bioRxiv">
        <title>Sequencing and chromosome-scale assembly of the giantPleurodeles waltlgenome.</title>
        <authorList>
            <person name="Brown T."/>
            <person name="Elewa A."/>
            <person name="Iarovenko S."/>
            <person name="Subramanian E."/>
            <person name="Araus A.J."/>
            <person name="Petzold A."/>
            <person name="Susuki M."/>
            <person name="Suzuki K.-i.T."/>
            <person name="Hayashi T."/>
            <person name="Toyoda A."/>
            <person name="Oliveira C."/>
            <person name="Osipova E."/>
            <person name="Leigh N.D."/>
            <person name="Simon A."/>
            <person name="Yun M.H."/>
        </authorList>
    </citation>
    <scope>NUCLEOTIDE SEQUENCE</scope>
    <source>
        <strain evidence="1">20211129_DDA</strain>
        <tissue evidence="1">Liver</tissue>
    </source>
</reference>